<accession>M9RPR5</accession>
<evidence type="ECO:0000313" key="2">
    <source>
        <dbReference type="EMBL" id="AGI72396.1"/>
    </source>
</evidence>
<dbReference type="RefSeq" id="WP_015495489.1">
    <property type="nucleotide sequence ID" value="NC_020908.1"/>
</dbReference>
<keyword evidence="3" id="KW-1185">Reference proteome</keyword>
<dbReference type="STRING" id="391616.OA238_c23240"/>
<protein>
    <recommendedName>
        <fullName evidence="4">DUF2852 domain-containing protein</fullName>
    </recommendedName>
</protein>
<dbReference type="Pfam" id="PF11014">
    <property type="entry name" value="DUF2852"/>
    <property type="match status" value="1"/>
</dbReference>
<feature type="transmembrane region" description="Helical" evidence="1">
    <location>
        <begin position="32"/>
        <end position="62"/>
    </location>
</feature>
<dbReference type="eggNOG" id="ENOG502ZY3Y">
    <property type="taxonomic scope" value="Bacteria"/>
</dbReference>
<keyword evidence="1" id="KW-0472">Membrane</keyword>
<dbReference type="InterPro" id="IPR021273">
    <property type="entry name" value="DUF2852"/>
</dbReference>
<dbReference type="OrthoDB" id="9806878at2"/>
<proteinExistence type="predicted"/>
<dbReference type="EMBL" id="CP003742">
    <property type="protein sequence ID" value="AGI72396.1"/>
    <property type="molecule type" value="Genomic_DNA"/>
</dbReference>
<keyword evidence="1" id="KW-1133">Transmembrane helix</keyword>
<evidence type="ECO:0008006" key="4">
    <source>
        <dbReference type="Google" id="ProtNLM"/>
    </source>
</evidence>
<reference evidence="2 3" key="1">
    <citation type="journal article" date="2013" name="PLoS ONE">
        <title>Poles Apart: Arctic and Antarctic Octadecabacter strains Share High Genome Plasticity and a New Type of Xanthorhodopsin.</title>
        <authorList>
            <person name="Vollmers J."/>
            <person name="Voget S."/>
            <person name="Dietrich S."/>
            <person name="Gollnow K."/>
            <person name="Smits M."/>
            <person name="Meyer K."/>
            <person name="Brinkhoff T."/>
            <person name="Simon M."/>
            <person name="Daniel R."/>
        </authorList>
    </citation>
    <scope>NUCLEOTIDE SEQUENCE [LARGE SCALE GENOMIC DNA]</scope>
    <source>
        <strain evidence="2 3">238</strain>
    </source>
</reference>
<keyword evidence="1" id="KW-0812">Transmembrane</keyword>
<name>M9RPR5_9RHOB</name>
<sequence length="157" mass="17117">MTMTANTYTTTDTQPAQMRDTMSVSVQVLSTVLFAAFAIPVTIVALNVFWPAGVVIALILAWRGGFAPTGAPSAPPRNIDEAIKSLMPVAANNEAHSANSNASFDAYHHDMIKRLEVEKKTFDGFLGRLRDAKDQSEFDDFMNERTARVGADTTPHD</sequence>
<gene>
    <name evidence="2" type="ORF">OA238_c23240</name>
</gene>
<organism evidence="2 3">
    <name type="scientific">Octadecabacter arcticus 238</name>
    <dbReference type="NCBI Taxonomy" id="391616"/>
    <lineage>
        <taxon>Bacteria</taxon>
        <taxon>Pseudomonadati</taxon>
        <taxon>Pseudomonadota</taxon>
        <taxon>Alphaproteobacteria</taxon>
        <taxon>Rhodobacterales</taxon>
        <taxon>Roseobacteraceae</taxon>
        <taxon>Octadecabacter</taxon>
    </lineage>
</organism>
<evidence type="ECO:0000256" key="1">
    <source>
        <dbReference type="SAM" id="Phobius"/>
    </source>
</evidence>
<dbReference type="KEGG" id="oar:OA238_c23240"/>
<dbReference type="AlphaFoldDB" id="M9RPR5"/>
<dbReference type="HOGENOM" id="CLU_1684782_0_0_5"/>
<evidence type="ECO:0000313" key="3">
    <source>
        <dbReference type="Proteomes" id="UP000004688"/>
    </source>
</evidence>
<dbReference type="Proteomes" id="UP000004688">
    <property type="component" value="Chromosome"/>
</dbReference>